<dbReference type="EMBL" id="CAJNOR010000447">
    <property type="protein sequence ID" value="CAF0917517.1"/>
    <property type="molecule type" value="Genomic_DNA"/>
</dbReference>
<accession>A0A814AV62</accession>
<dbReference type="AlphaFoldDB" id="A0A814AV62"/>
<comment type="caution">
    <text evidence="4">The sequence shown here is derived from an EMBL/GenBank/DDBJ whole genome shotgun (WGS) entry which is preliminary data.</text>
</comment>
<feature type="chain" id="PRO_5036223870" evidence="3">
    <location>
        <begin position="23"/>
        <end position="669"/>
    </location>
</feature>
<evidence type="ECO:0000313" key="6">
    <source>
        <dbReference type="Proteomes" id="UP000663828"/>
    </source>
</evidence>
<gene>
    <name evidence="5" type="ORF">EDS130_LOCUS12773</name>
    <name evidence="4" type="ORF">XAT740_LOCUS8862</name>
</gene>
<feature type="signal peptide" evidence="3">
    <location>
        <begin position="1"/>
        <end position="22"/>
    </location>
</feature>
<evidence type="ECO:0000256" key="2">
    <source>
        <dbReference type="SAM" id="Phobius"/>
    </source>
</evidence>
<feature type="region of interest" description="Disordered" evidence="1">
    <location>
        <begin position="413"/>
        <end position="476"/>
    </location>
</feature>
<dbReference type="OrthoDB" id="10063988at2759"/>
<evidence type="ECO:0000313" key="5">
    <source>
        <dbReference type="EMBL" id="CAF0959507.1"/>
    </source>
</evidence>
<keyword evidence="3" id="KW-0732">Signal</keyword>
<protein>
    <submittedName>
        <fullName evidence="4">Uncharacterized protein</fullName>
    </submittedName>
</protein>
<evidence type="ECO:0000256" key="3">
    <source>
        <dbReference type="SAM" id="SignalP"/>
    </source>
</evidence>
<feature type="compositionally biased region" description="Pro residues" evidence="1">
    <location>
        <begin position="428"/>
        <end position="442"/>
    </location>
</feature>
<feature type="transmembrane region" description="Helical" evidence="2">
    <location>
        <begin position="509"/>
        <end position="536"/>
    </location>
</feature>
<sequence length="669" mass="73537">MQNSQLLFCILIFFTLNRCINTTHFEGGTITYKLLNTSGSTISILLIQNYIYDYTKIYCNDSMIANQSPKLDLASYLESSSSVACIQYCNQSGGYTAQPVISYCTDYSVSLGMTIGQRSDRLDLANGSYFVVSFQSASWRQLTLPSNSTSTNTQWSITCLINLQMRADGTFNHPPSSAMISPIYVPVGVQQVITIPTIDSDNDDVRCRFANGSSECGSACPPATLPSGTTLYSNCTLLITGYAVGDWYAIAIQIEDYINSTSRAPLSMVPLQFLINVQAVSSCTTRPLLTSAASQSGKCVAIQVGQPYSIQLVAQNFCPSTTTIKDIATLSFPIVVKNTIVKNTSTLWSVSLTWTPTATSVGSQVLCAVAVDSNNVQSNQYCTTFSVSNDPSALCPGQQAHRHQRLQLLRQQPRLHPPPPLQQLQHRPPQPQRLLLPPPPPQQQLQHRPPRPRRLPLQPQRPPRLQPPPPLQQLPPLLPQLQQLQPLLLPQLQRRPRLGNQTPAPQFPWPLFGSILGVLALLLLTLGICFCCLTCCPKCCLCCPFKRRKGHPAKRGPAANSNLPRRLVDYYIVDSSFGKPSSANGNISDSNRSVSTISNRTIDDVQMNVLSSARSEKRLPHYATPLKRSPRVAPLPSPSISFSSTARIIPSEYVFGGRQSLNTSPRFIN</sequence>
<evidence type="ECO:0000313" key="4">
    <source>
        <dbReference type="EMBL" id="CAF0917517.1"/>
    </source>
</evidence>
<keyword evidence="2" id="KW-0472">Membrane</keyword>
<reference evidence="4" key="1">
    <citation type="submission" date="2021-02" db="EMBL/GenBank/DDBJ databases">
        <authorList>
            <person name="Nowell W R."/>
        </authorList>
    </citation>
    <scope>NUCLEOTIDE SEQUENCE</scope>
</reference>
<dbReference type="Proteomes" id="UP000663852">
    <property type="component" value="Unassembled WGS sequence"/>
</dbReference>
<dbReference type="Proteomes" id="UP000663828">
    <property type="component" value="Unassembled WGS sequence"/>
</dbReference>
<proteinExistence type="predicted"/>
<evidence type="ECO:0000256" key="1">
    <source>
        <dbReference type="SAM" id="MobiDB-lite"/>
    </source>
</evidence>
<feature type="compositionally biased region" description="Pro residues" evidence="1">
    <location>
        <begin position="459"/>
        <end position="476"/>
    </location>
</feature>
<dbReference type="EMBL" id="CAJNOJ010000049">
    <property type="protein sequence ID" value="CAF0959507.1"/>
    <property type="molecule type" value="Genomic_DNA"/>
</dbReference>
<organism evidence="4 6">
    <name type="scientific">Adineta ricciae</name>
    <name type="common">Rotifer</name>
    <dbReference type="NCBI Taxonomy" id="249248"/>
    <lineage>
        <taxon>Eukaryota</taxon>
        <taxon>Metazoa</taxon>
        <taxon>Spiralia</taxon>
        <taxon>Gnathifera</taxon>
        <taxon>Rotifera</taxon>
        <taxon>Eurotatoria</taxon>
        <taxon>Bdelloidea</taxon>
        <taxon>Adinetida</taxon>
        <taxon>Adinetidae</taxon>
        <taxon>Adineta</taxon>
    </lineage>
</organism>
<keyword evidence="2" id="KW-1133">Transmembrane helix</keyword>
<keyword evidence="2" id="KW-0812">Transmembrane</keyword>
<keyword evidence="6" id="KW-1185">Reference proteome</keyword>
<name>A0A814AV62_ADIRI</name>